<dbReference type="PANTHER" id="PTHR38690:SF1">
    <property type="entry name" value="PROTEASE"/>
    <property type="match status" value="1"/>
</dbReference>
<keyword evidence="4" id="KW-1185">Reference proteome</keyword>
<evidence type="ECO:0000259" key="2">
    <source>
        <dbReference type="Pfam" id="PF13116"/>
    </source>
</evidence>
<evidence type="ECO:0000313" key="4">
    <source>
        <dbReference type="Proteomes" id="UP000029499"/>
    </source>
</evidence>
<dbReference type="InterPro" id="IPR025263">
    <property type="entry name" value="YhdP_central"/>
</dbReference>
<dbReference type="Pfam" id="PF13116">
    <property type="entry name" value="YhdP"/>
    <property type="match status" value="1"/>
</dbReference>
<sequence length="1271" mass="138093">MVRVSAALGGVIRWALALCAVLLVLLALYVSLGRQLIPLVAEYDAQIEARASEALGLPVRIGSLEGRWNRLAPVLLVHDVQVGEGSNALRLDQVKVVPDLWGSLLARAVRIAHLELGGVQLSAVEDAAGKWSVKGLPQQQDQAFDPQRTLQQLQQVEQLSVLDSQLTLQPFEHEPLTLTYVGLSLRTVEDHQRLDLRLHLPDGQPLALNLEAQVRAEQWRQGRAQAYLNLPQSDWAQWLPNRYTQAFKLDQLKAGGEFWLDWADANVQRAVVQLDAPAFKGARADHKPYAIADLKLQAWMQRSAEGFDVNLGTFAMTLDGKPWQTHVALQQRAATASSQERWSVQADRLELTPITPLLDALAPLPKQVAAIVNGLNFTGALRNVSLDIRPNATGAERMSYAANLENVGFDAYYGAPAADNVSGSLIGDIGQGELRLDSEKFMLHLSPIFEKPWHYLKANARLNFKLDDHAFTLIAPAIRVLGEEGKIAADFLIRLPLHHEAEPYMDLRVGLLDGDGAYTSKYLPEVLSPSVDQWLRTAIKRGAVDQGYFQYQGSLASAAEAHSRSITLFFKVHDVTLAFQPGWPEARKVAGNVYIQDGDVRILADRGQILDTKVSDVSVSVPHVPVGQESHLYVSGNFDGGLADGLKVLQTAPIGTADIFAGWQGEGPLKGKLDLDIPLVKGREPKVVVDFSTRAARLKIKSPELTLSQLGGTFRFDFDKGLSGEGITAQAFDQPVTAQISAEGKPGAPLTRIVANSQIPVKRLVDWLHVKQAVPASGDIAYQLQLKLGADSELRVDSDLKGVDIDLPEPFGKTRDQARPTAFVMNLQGRERRFDVTYADLASFAYTSPPDDLASGRGELLVGTGTPQLPTTQGLRVRGALQTLDLEPWQRQAQNYTGGDPGGTASQVINAVDLRIGTLKGFGQQLDQAHVQLNRSPSAWHLALASQQITGKVDVPDGKATPINVDLDTVRLPPIDPNAVKADNPVEAPDPLANVDPRKIPAVNVRIRQLLQGDELLGTWSLKLRPTAKGVALNDLDLGLKGLMLQGAATWEGAPGASSTWFRGRLQGKNLADVLQAWKFAPTVTSESFHLDADGRWPGSPAWVGLKRFSGNLDATLRDGQFVEVEGAAQALRVFGLLNFNAIGRRLRLDFSDVLGKGLSYDRVKGLLVASEGVYVTRTPITLRGPTTDIDLDGTLDMVRDGVNAKVQVALPITNSLPLAAVLVGAPVVGGALFVVNKLLGDRVARFASVQYRIEGSWKDPQMTLVKPFGG</sequence>
<keyword evidence="1" id="KW-0472">Membrane</keyword>
<dbReference type="RefSeq" id="WP_043186667.1">
    <property type="nucleotide sequence ID" value="NZ_CP009533.1"/>
</dbReference>
<dbReference type="AlphaFoldDB" id="A0A089YJK9"/>
<gene>
    <name evidence="3" type="ORF">LT40_03765</name>
</gene>
<dbReference type="Proteomes" id="UP000029499">
    <property type="component" value="Chromosome"/>
</dbReference>
<reference evidence="3 4" key="1">
    <citation type="journal article" date="2015" name="J. Biotechnol.">
        <title>Complete genome sequence of Pseudomonas rhizosphaerae IH5T (=DSM 16299T), a phosphate-solubilizing rhizobacterium for bacterial biofertilizer.</title>
        <authorList>
            <person name="Kwak Y."/>
            <person name="Jung B.K."/>
            <person name="Shin J.H."/>
        </authorList>
    </citation>
    <scope>NUCLEOTIDE SEQUENCE [LARGE SCALE GENOMIC DNA]</scope>
    <source>
        <strain evidence="3">DSM 16299</strain>
    </source>
</reference>
<dbReference type="STRING" id="216142.LT40_03765"/>
<dbReference type="OrthoDB" id="9762238at2"/>
<dbReference type="NCBIfam" id="TIGR02099">
    <property type="entry name" value="YhdP family protein"/>
    <property type="match status" value="1"/>
</dbReference>
<name>A0A089YJK9_9PSED</name>
<dbReference type="HOGENOM" id="CLU_003522_1_0_6"/>
<dbReference type="EMBL" id="CP009533">
    <property type="protein sequence ID" value="AIS16568.1"/>
    <property type="molecule type" value="Genomic_DNA"/>
</dbReference>
<keyword evidence="1" id="KW-0812">Transmembrane</keyword>
<dbReference type="eggNOG" id="COG3164">
    <property type="taxonomic scope" value="Bacteria"/>
</dbReference>
<keyword evidence="1" id="KW-1133">Transmembrane helix</keyword>
<evidence type="ECO:0000256" key="1">
    <source>
        <dbReference type="SAM" id="Phobius"/>
    </source>
</evidence>
<dbReference type="InterPro" id="IPR011836">
    <property type="entry name" value="YhdP"/>
</dbReference>
<evidence type="ECO:0000313" key="3">
    <source>
        <dbReference type="EMBL" id="AIS16568.1"/>
    </source>
</evidence>
<accession>A0A089YJK9</accession>
<feature type="domain" description="YhdP central" evidence="2">
    <location>
        <begin position="12"/>
        <end position="1262"/>
    </location>
</feature>
<organism evidence="3 4">
    <name type="scientific">Pseudomonas rhizosphaerae</name>
    <dbReference type="NCBI Taxonomy" id="216142"/>
    <lineage>
        <taxon>Bacteria</taxon>
        <taxon>Pseudomonadati</taxon>
        <taxon>Pseudomonadota</taxon>
        <taxon>Gammaproteobacteria</taxon>
        <taxon>Pseudomonadales</taxon>
        <taxon>Pseudomonadaceae</taxon>
        <taxon>Pseudomonas</taxon>
    </lineage>
</organism>
<dbReference type="PANTHER" id="PTHR38690">
    <property type="entry name" value="PROTEASE-RELATED"/>
    <property type="match status" value="1"/>
</dbReference>
<feature type="transmembrane region" description="Helical" evidence="1">
    <location>
        <begin position="1217"/>
        <end position="1236"/>
    </location>
</feature>
<protein>
    <recommendedName>
        <fullName evidence="2">YhdP central domain-containing protein</fullName>
    </recommendedName>
</protein>
<dbReference type="KEGG" id="prh:LT40_03765"/>
<proteinExistence type="predicted"/>